<dbReference type="GO" id="GO:0000447">
    <property type="term" value="P:endonucleolytic cleavage in ITS1 to separate SSU-rRNA from 5.8S rRNA and LSU-rRNA from tricistronic rRNA transcript (SSU-rRNA, 5.8S rRNA, LSU-rRNA)"/>
    <property type="evidence" value="ECO:0007669"/>
    <property type="project" value="TreeGrafter"/>
</dbReference>
<evidence type="ECO:0000256" key="7">
    <source>
        <dbReference type="ARBA" id="ARBA00025024"/>
    </source>
</evidence>
<dbReference type="RefSeq" id="XP_046073168.1">
    <property type="nucleotide sequence ID" value="XM_046215909.1"/>
</dbReference>
<comment type="caution">
    <text evidence="10">The sequence shown here is derived from an EMBL/GenBank/DDBJ whole genome shotgun (WGS) entry which is preliminary data.</text>
</comment>
<evidence type="ECO:0000256" key="1">
    <source>
        <dbReference type="ARBA" id="ARBA00004604"/>
    </source>
</evidence>
<dbReference type="GO" id="GO:0000472">
    <property type="term" value="P:endonucleolytic cleavage to generate mature 5'-end of SSU-rRNA from (SSU-rRNA, 5.8S rRNA, LSU-rRNA)"/>
    <property type="evidence" value="ECO:0007669"/>
    <property type="project" value="TreeGrafter"/>
</dbReference>
<feature type="compositionally biased region" description="Basic residues" evidence="9">
    <location>
        <begin position="273"/>
        <end position="283"/>
    </location>
</feature>
<dbReference type="InterPro" id="IPR034353">
    <property type="entry name" value="ABT1/ESF2_RRM"/>
</dbReference>
<comment type="subcellular location">
    <subcellularLocation>
        <location evidence="1">Nucleus</location>
        <location evidence="1">Nucleolus</location>
    </subcellularLocation>
</comment>
<evidence type="ECO:0000256" key="8">
    <source>
        <dbReference type="ARBA" id="ARBA00032634"/>
    </source>
</evidence>
<name>A0AAD4KRB6_9EURO</name>
<keyword evidence="5" id="KW-0694">RNA-binding</keyword>
<keyword evidence="11" id="KW-1185">Reference proteome</keyword>
<feature type="region of interest" description="Disordered" evidence="9">
    <location>
        <begin position="1"/>
        <end position="107"/>
    </location>
</feature>
<dbReference type="EMBL" id="JAJTJA010000005">
    <property type="protein sequence ID" value="KAH8698704.1"/>
    <property type="molecule type" value="Genomic_DNA"/>
</dbReference>
<keyword evidence="6" id="KW-0539">Nucleus</keyword>
<protein>
    <recommendedName>
        <fullName evidence="3">Pre-rRNA-processing protein ESF2</fullName>
    </recommendedName>
    <alternativeName>
        <fullName evidence="8">18S rRNA factor 2</fullName>
    </alternativeName>
    <alternativeName>
        <fullName evidence="4">Pre-rRNA-processing protein esf2</fullName>
    </alternativeName>
</protein>
<reference evidence="10" key="1">
    <citation type="submission" date="2021-12" db="EMBL/GenBank/DDBJ databases">
        <title>Convergent genome expansion in fungi linked to evolution of root-endophyte symbiosis.</title>
        <authorList>
            <consortium name="DOE Joint Genome Institute"/>
            <person name="Ke Y.-H."/>
            <person name="Bonito G."/>
            <person name="Liao H.-L."/>
            <person name="Looney B."/>
            <person name="Rojas-Flechas A."/>
            <person name="Nash J."/>
            <person name="Hameed K."/>
            <person name="Schadt C."/>
            <person name="Martin F."/>
            <person name="Crous P.W."/>
            <person name="Miettinen O."/>
            <person name="Magnuson J.K."/>
            <person name="Labbe J."/>
            <person name="Jacobson D."/>
            <person name="Doktycz M.J."/>
            <person name="Veneault-Fourrey C."/>
            <person name="Kuo A."/>
            <person name="Mondo S."/>
            <person name="Calhoun S."/>
            <person name="Riley R."/>
            <person name="Ohm R."/>
            <person name="LaButti K."/>
            <person name="Andreopoulos B."/>
            <person name="Pangilinan J."/>
            <person name="Nolan M."/>
            <person name="Tritt A."/>
            <person name="Clum A."/>
            <person name="Lipzen A."/>
            <person name="Daum C."/>
            <person name="Barry K."/>
            <person name="Grigoriev I.V."/>
            <person name="Vilgalys R."/>
        </authorList>
    </citation>
    <scope>NUCLEOTIDE SEQUENCE</scope>
    <source>
        <strain evidence="10">PMI_201</strain>
    </source>
</reference>
<evidence type="ECO:0000256" key="5">
    <source>
        <dbReference type="ARBA" id="ARBA00022884"/>
    </source>
</evidence>
<organism evidence="10 11">
    <name type="scientific">Talaromyces proteolyticus</name>
    <dbReference type="NCBI Taxonomy" id="1131652"/>
    <lineage>
        <taxon>Eukaryota</taxon>
        <taxon>Fungi</taxon>
        <taxon>Dikarya</taxon>
        <taxon>Ascomycota</taxon>
        <taxon>Pezizomycotina</taxon>
        <taxon>Eurotiomycetes</taxon>
        <taxon>Eurotiomycetidae</taxon>
        <taxon>Eurotiales</taxon>
        <taxon>Trichocomaceae</taxon>
        <taxon>Talaromyces</taxon>
        <taxon>Talaromyces sect. Bacilispori</taxon>
    </lineage>
</organism>
<evidence type="ECO:0000256" key="3">
    <source>
        <dbReference type="ARBA" id="ARBA00013906"/>
    </source>
</evidence>
<dbReference type="Proteomes" id="UP001201262">
    <property type="component" value="Unassembled WGS sequence"/>
</dbReference>
<proteinExistence type="inferred from homology"/>
<dbReference type="SUPFAM" id="SSF54928">
    <property type="entry name" value="RNA-binding domain, RBD"/>
    <property type="match status" value="1"/>
</dbReference>
<dbReference type="Gene3D" id="3.30.70.330">
    <property type="match status" value="1"/>
</dbReference>
<evidence type="ECO:0000256" key="9">
    <source>
        <dbReference type="SAM" id="MobiDB-lite"/>
    </source>
</evidence>
<comment type="function">
    <text evidence="7">Involved in the small subunit (SSU) processome assembly and function, and in the 18S rRNA synthesis. Required for the early cleavages at sites A0, A1 and A2.</text>
</comment>
<comment type="similarity">
    <text evidence="2">Belongs to the ESF2/ABP1 family.</text>
</comment>
<dbReference type="GO" id="GO:0000480">
    <property type="term" value="P:endonucleolytic cleavage in 5'-ETS of tricistronic rRNA transcript (SSU-rRNA, 5.8S rRNA, LSU-rRNA)"/>
    <property type="evidence" value="ECO:0007669"/>
    <property type="project" value="TreeGrafter"/>
</dbReference>
<evidence type="ECO:0000256" key="4">
    <source>
        <dbReference type="ARBA" id="ARBA00021800"/>
    </source>
</evidence>
<feature type="region of interest" description="Disordered" evidence="9">
    <location>
        <begin position="268"/>
        <end position="298"/>
    </location>
</feature>
<dbReference type="GO" id="GO:0034462">
    <property type="term" value="P:small-subunit processome assembly"/>
    <property type="evidence" value="ECO:0007669"/>
    <property type="project" value="TreeGrafter"/>
</dbReference>
<gene>
    <name evidence="10" type="ORF">BGW36DRAFT_376628</name>
</gene>
<dbReference type="PANTHER" id="PTHR12311:SF7">
    <property type="entry name" value="ACTIVATOR OF BASAL TRANSCRIPTION 1"/>
    <property type="match status" value="1"/>
</dbReference>
<dbReference type="InterPro" id="IPR012677">
    <property type="entry name" value="Nucleotide-bd_a/b_plait_sf"/>
</dbReference>
<dbReference type="InterPro" id="IPR039119">
    <property type="entry name" value="ABT1/Esf2"/>
</dbReference>
<evidence type="ECO:0000313" key="11">
    <source>
        <dbReference type="Proteomes" id="UP001201262"/>
    </source>
</evidence>
<dbReference type="AlphaFoldDB" id="A0AAD4KRB6"/>
<dbReference type="InterPro" id="IPR035979">
    <property type="entry name" value="RBD_domain_sf"/>
</dbReference>
<sequence>MSVRKYNEFLDIAPSDDDDSIDGAYNSEEREQVTESKGRAVKRQRTANIQDIFGLQSDEEEFSSEDEDQESRAKIQSKGRNFVQTKPKPASEEEDRHDENEDDEGDNTLLVNTTTEKSAQNTKAVQEKKTGVIYFSSLPPYLKPRALKSLLEGCGFEPITKIFLTPLVQSRKQNNKRKRYTDGWVEFASKKTAKICAETLNATIIGKRGYYHDDIWNMKYLRGFKWEDLMEQSQRERSERDAKKRIEDLRARKEDKVFLAGVEAGRAADGMARKRKEKTKRSAQGKEGNMPEKAPQAIRRTFVQNDVVRMQEDQKVVGEDVKRVLGKIF</sequence>
<feature type="compositionally biased region" description="Acidic residues" evidence="9">
    <location>
        <begin position="57"/>
        <end position="69"/>
    </location>
</feature>
<dbReference type="GeneID" id="70246196"/>
<dbReference type="GO" id="GO:0005730">
    <property type="term" value="C:nucleolus"/>
    <property type="evidence" value="ECO:0007669"/>
    <property type="project" value="UniProtKB-SubCell"/>
</dbReference>
<feature type="compositionally biased region" description="Acidic residues" evidence="9">
    <location>
        <begin position="92"/>
        <end position="106"/>
    </location>
</feature>
<dbReference type="PANTHER" id="PTHR12311">
    <property type="entry name" value="ACTIVATOR OF BASAL TRANSCRIPTION 1"/>
    <property type="match status" value="1"/>
</dbReference>
<evidence type="ECO:0000313" key="10">
    <source>
        <dbReference type="EMBL" id="KAH8698704.1"/>
    </source>
</evidence>
<accession>A0AAD4KRB6</accession>
<dbReference type="CDD" id="cd12263">
    <property type="entry name" value="RRM_ABT1_like"/>
    <property type="match status" value="1"/>
</dbReference>
<evidence type="ECO:0000256" key="6">
    <source>
        <dbReference type="ARBA" id="ARBA00023242"/>
    </source>
</evidence>
<evidence type="ECO:0000256" key="2">
    <source>
        <dbReference type="ARBA" id="ARBA00005819"/>
    </source>
</evidence>
<dbReference type="GO" id="GO:0003723">
    <property type="term" value="F:RNA binding"/>
    <property type="evidence" value="ECO:0007669"/>
    <property type="project" value="UniProtKB-KW"/>
</dbReference>
<feature type="compositionally biased region" description="Basic and acidic residues" evidence="9">
    <location>
        <begin position="27"/>
        <end position="38"/>
    </location>
</feature>